<gene>
    <name evidence="1" type="ORF">X975_17329</name>
</gene>
<dbReference type="Proteomes" id="UP000054359">
    <property type="component" value="Unassembled WGS sequence"/>
</dbReference>
<proteinExistence type="predicted"/>
<sequence>MLWSPSEVLSFLKDDSDIQTTGIHKVQNKLNPTAAFGAFQTWPSPKEDFILIAENSEIHG</sequence>
<name>A0A087SW89_STEMI</name>
<reference evidence="1 2" key="1">
    <citation type="submission" date="2013-11" db="EMBL/GenBank/DDBJ databases">
        <title>Genome sequencing of Stegodyphus mimosarum.</title>
        <authorList>
            <person name="Bechsgaard J."/>
        </authorList>
    </citation>
    <scope>NUCLEOTIDE SEQUENCE [LARGE SCALE GENOMIC DNA]</scope>
</reference>
<protein>
    <submittedName>
        <fullName evidence="1">Uncharacterized protein</fullName>
    </submittedName>
</protein>
<organism evidence="1 2">
    <name type="scientific">Stegodyphus mimosarum</name>
    <name type="common">African social velvet spider</name>
    <dbReference type="NCBI Taxonomy" id="407821"/>
    <lineage>
        <taxon>Eukaryota</taxon>
        <taxon>Metazoa</taxon>
        <taxon>Ecdysozoa</taxon>
        <taxon>Arthropoda</taxon>
        <taxon>Chelicerata</taxon>
        <taxon>Arachnida</taxon>
        <taxon>Araneae</taxon>
        <taxon>Araneomorphae</taxon>
        <taxon>Entelegynae</taxon>
        <taxon>Eresoidea</taxon>
        <taxon>Eresidae</taxon>
        <taxon>Stegodyphus</taxon>
    </lineage>
</organism>
<dbReference type="AlphaFoldDB" id="A0A087SW89"/>
<keyword evidence="2" id="KW-1185">Reference proteome</keyword>
<evidence type="ECO:0000313" key="2">
    <source>
        <dbReference type="Proteomes" id="UP000054359"/>
    </source>
</evidence>
<evidence type="ECO:0000313" key="1">
    <source>
        <dbReference type="EMBL" id="KFM57128.1"/>
    </source>
</evidence>
<dbReference type="EMBL" id="KK112237">
    <property type="protein sequence ID" value="KFM57128.1"/>
    <property type="molecule type" value="Genomic_DNA"/>
</dbReference>
<accession>A0A087SW89</accession>
<feature type="non-terminal residue" evidence="1">
    <location>
        <position position="60"/>
    </location>
</feature>